<dbReference type="GeneTree" id="ENSGT00940000159345"/>
<dbReference type="HOGENOM" id="CLU_047504_2_2_1"/>
<dbReference type="PANTHER" id="PTHR46608:SF3">
    <property type="entry name" value="T-CELL IMMUNOGLOBULIN AND MUCIN DOMAIN-CONTAINING PROTEIN 4"/>
    <property type="match status" value="1"/>
</dbReference>
<evidence type="ECO:0000256" key="9">
    <source>
        <dbReference type="ARBA" id="ARBA00038203"/>
    </source>
</evidence>
<organism evidence="12 13">
    <name type="scientific">Pelodiscus sinensis</name>
    <name type="common">Chinese softshell turtle</name>
    <name type="synonym">Trionyx sinensis</name>
    <dbReference type="NCBI Taxonomy" id="13735"/>
    <lineage>
        <taxon>Eukaryota</taxon>
        <taxon>Metazoa</taxon>
        <taxon>Chordata</taxon>
        <taxon>Craniata</taxon>
        <taxon>Vertebrata</taxon>
        <taxon>Euteleostomi</taxon>
        <taxon>Archelosauria</taxon>
        <taxon>Testudinata</taxon>
        <taxon>Testudines</taxon>
        <taxon>Cryptodira</taxon>
        <taxon>Trionychia</taxon>
        <taxon>Trionychidae</taxon>
        <taxon>Pelodiscus</taxon>
    </lineage>
</organism>
<dbReference type="InterPro" id="IPR036179">
    <property type="entry name" value="Ig-like_dom_sf"/>
</dbReference>
<feature type="transmembrane region" description="Helical" evidence="10">
    <location>
        <begin position="160"/>
        <end position="184"/>
    </location>
</feature>
<dbReference type="PANTHER" id="PTHR46608">
    <property type="entry name" value="T-CELL IMMUNOGLOBULIN AND MUCIN DOMAIN-CONTAINING PROTEIN 4"/>
    <property type="match status" value="1"/>
</dbReference>
<name>K7F8A3_PELSI</name>
<evidence type="ECO:0000256" key="8">
    <source>
        <dbReference type="ARBA" id="ARBA00023319"/>
    </source>
</evidence>
<dbReference type="SUPFAM" id="SSF48726">
    <property type="entry name" value="Immunoglobulin"/>
    <property type="match status" value="1"/>
</dbReference>
<comment type="subcellular location">
    <subcellularLocation>
        <location evidence="1">Membrane</location>
        <topology evidence="1">Single-pass type I membrane protein</topology>
    </subcellularLocation>
</comment>
<keyword evidence="3" id="KW-0732">Signal</keyword>
<keyword evidence="4 10" id="KW-1133">Transmembrane helix</keyword>
<evidence type="ECO:0000256" key="6">
    <source>
        <dbReference type="ARBA" id="ARBA00023157"/>
    </source>
</evidence>
<dbReference type="Proteomes" id="UP000007267">
    <property type="component" value="Unassembled WGS sequence"/>
</dbReference>
<dbReference type="PROSITE" id="PS50835">
    <property type="entry name" value="IG_LIKE"/>
    <property type="match status" value="1"/>
</dbReference>
<protein>
    <recommendedName>
        <fullName evidence="11">Ig-like domain-containing protein</fullName>
    </recommendedName>
</protein>
<evidence type="ECO:0000313" key="13">
    <source>
        <dbReference type="Proteomes" id="UP000007267"/>
    </source>
</evidence>
<dbReference type="OMA" id="HAEENVY"/>
<dbReference type="GO" id="GO:0016020">
    <property type="term" value="C:membrane"/>
    <property type="evidence" value="ECO:0007669"/>
    <property type="project" value="UniProtKB-SubCell"/>
</dbReference>
<feature type="domain" description="Ig-like" evidence="11">
    <location>
        <begin position="1"/>
        <end position="102"/>
    </location>
</feature>
<dbReference type="InterPro" id="IPR013783">
    <property type="entry name" value="Ig-like_fold"/>
</dbReference>
<evidence type="ECO:0000256" key="3">
    <source>
        <dbReference type="ARBA" id="ARBA00022729"/>
    </source>
</evidence>
<keyword evidence="7" id="KW-0325">Glycoprotein</keyword>
<evidence type="ECO:0000256" key="1">
    <source>
        <dbReference type="ARBA" id="ARBA00004479"/>
    </source>
</evidence>
<sequence length="227" mass="25226">VGQNVTLPCRYRVDRESDITSMCWGRGSCPSSTCAQPILWTDGRGVTWRQSNRYQLEGDLTRGDVSLTIVNAAEADEGLYCCRVEIPGWFNDEKSHLEVVIERGFFIPAKTSTALPHTYPSERSSENSQSLRRMAQLEGTMQNMSTSVDQLREPESTKTAIYVGVCVVLLAILAGALVVSTRYFHNKQKLKTLQTESAVSLSSPEGGGIQRPLEARVRAEENIYTMD</sequence>
<dbReference type="InterPro" id="IPR013106">
    <property type="entry name" value="Ig_V-set"/>
</dbReference>
<evidence type="ECO:0000256" key="7">
    <source>
        <dbReference type="ARBA" id="ARBA00023180"/>
    </source>
</evidence>
<evidence type="ECO:0000256" key="5">
    <source>
        <dbReference type="ARBA" id="ARBA00023136"/>
    </source>
</evidence>
<evidence type="ECO:0000256" key="10">
    <source>
        <dbReference type="SAM" id="Phobius"/>
    </source>
</evidence>
<dbReference type="FunFam" id="2.60.40.10:FF:000774">
    <property type="entry name" value="Hepatitis A virus cellular receptor 1"/>
    <property type="match status" value="1"/>
</dbReference>
<dbReference type="Pfam" id="PF07686">
    <property type="entry name" value="V-set"/>
    <property type="match status" value="1"/>
</dbReference>
<dbReference type="GO" id="GO:0001786">
    <property type="term" value="F:phosphatidylserine binding"/>
    <property type="evidence" value="ECO:0007669"/>
    <property type="project" value="TreeGrafter"/>
</dbReference>
<evidence type="ECO:0000313" key="12">
    <source>
        <dbReference type="Ensembl" id="ENSPSIP00000004263.1"/>
    </source>
</evidence>
<evidence type="ECO:0000256" key="4">
    <source>
        <dbReference type="ARBA" id="ARBA00022989"/>
    </source>
</evidence>
<reference evidence="12" key="3">
    <citation type="submission" date="2025-08" db="UniProtKB">
        <authorList>
            <consortium name="Ensembl"/>
        </authorList>
    </citation>
    <scope>IDENTIFICATION</scope>
</reference>
<accession>K7F8A3</accession>
<dbReference type="Ensembl" id="ENSPSIT00000004286.1">
    <property type="protein sequence ID" value="ENSPSIP00000004263.1"/>
    <property type="gene ID" value="ENSPSIG00000004015.1"/>
</dbReference>
<dbReference type="AlphaFoldDB" id="K7F8A3"/>
<dbReference type="STRING" id="13735.ENSPSIP00000004263"/>
<keyword evidence="6" id="KW-1015">Disulfide bond</keyword>
<evidence type="ECO:0000259" key="11">
    <source>
        <dbReference type="PROSITE" id="PS50835"/>
    </source>
</evidence>
<comment type="similarity">
    <text evidence="9">Belongs to the immunoglobulin superfamily. TIM family.</text>
</comment>
<keyword evidence="2 10" id="KW-0812">Transmembrane</keyword>
<dbReference type="EMBL" id="AGCU01197107">
    <property type="status" value="NOT_ANNOTATED_CDS"/>
    <property type="molecule type" value="Genomic_DNA"/>
</dbReference>
<dbReference type="eggNOG" id="ENOG502S454">
    <property type="taxonomic scope" value="Eukaryota"/>
</dbReference>
<reference evidence="12" key="4">
    <citation type="submission" date="2025-09" db="UniProtKB">
        <authorList>
            <consortium name="Ensembl"/>
        </authorList>
    </citation>
    <scope>IDENTIFICATION</scope>
</reference>
<keyword evidence="13" id="KW-1185">Reference proteome</keyword>
<dbReference type="InterPro" id="IPR007110">
    <property type="entry name" value="Ig-like_dom"/>
</dbReference>
<reference evidence="13" key="2">
    <citation type="journal article" date="2013" name="Nat. Genet.">
        <title>The draft genomes of soft-shell turtle and green sea turtle yield insights into the development and evolution of the turtle-specific body plan.</title>
        <authorList>
            <person name="Wang Z."/>
            <person name="Pascual-Anaya J."/>
            <person name="Zadissa A."/>
            <person name="Li W."/>
            <person name="Niimura Y."/>
            <person name="Huang Z."/>
            <person name="Li C."/>
            <person name="White S."/>
            <person name="Xiong Z."/>
            <person name="Fang D."/>
            <person name="Wang B."/>
            <person name="Ming Y."/>
            <person name="Chen Y."/>
            <person name="Zheng Y."/>
            <person name="Kuraku S."/>
            <person name="Pignatelli M."/>
            <person name="Herrero J."/>
            <person name="Beal K."/>
            <person name="Nozawa M."/>
            <person name="Li Q."/>
            <person name="Wang J."/>
            <person name="Zhang H."/>
            <person name="Yu L."/>
            <person name="Shigenobu S."/>
            <person name="Wang J."/>
            <person name="Liu J."/>
            <person name="Flicek P."/>
            <person name="Searle S."/>
            <person name="Wang J."/>
            <person name="Kuratani S."/>
            <person name="Yin Y."/>
            <person name="Aken B."/>
            <person name="Zhang G."/>
            <person name="Irie N."/>
        </authorList>
    </citation>
    <scope>NUCLEOTIDE SEQUENCE [LARGE SCALE GENOMIC DNA]</scope>
    <source>
        <strain evidence="13">Daiwa-1</strain>
    </source>
</reference>
<dbReference type="GO" id="GO:0043277">
    <property type="term" value="P:apoptotic cell clearance"/>
    <property type="evidence" value="ECO:0007669"/>
    <property type="project" value="TreeGrafter"/>
</dbReference>
<evidence type="ECO:0000256" key="2">
    <source>
        <dbReference type="ARBA" id="ARBA00022692"/>
    </source>
</evidence>
<proteinExistence type="inferred from homology"/>
<reference evidence="13" key="1">
    <citation type="submission" date="2011-10" db="EMBL/GenBank/DDBJ databases">
        <authorList>
            <consortium name="Soft-shell Turtle Genome Consortium"/>
        </authorList>
    </citation>
    <scope>NUCLEOTIDE SEQUENCE [LARGE SCALE GENOMIC DNA]</scope>
    <source>
        <strain evidence="13">Daiwa-1</strain>
    </source>
</reference>
<keyword evidence="8" id="KW-0393">Immunoglobulin domain</keyword>
<dbReference type="GO" id="GO:0060097">
    <property type="term" value="P:cytoskeletal rearrangement involved in phagocytosis, engulfment"/>
    <property type="evidence" value="ECO:0007669"/>
    <property type="project" value="TreeGrafter"/>
</dbReference>
<dbReference type="Gene3D" id="2.60.40.10">
    <property type="entry name" value="Immunoglobulins"/>
    <property type="match status" value="1"/>
</dbReference>
<keyword evidence="5 10" id="KW-0472">Membrane</keyword>